<dbReference type="EMBL" id="JACXVP010000006">
    <property type="protein sequence ID" value="KAG5602315.1"/>
    <property type="molecule type" value="Genomic_DNA"/>
</dbReference>
<gene>
    <name evidence="1" type="ORF">H5410_033685</name>
</gene>
<comment type="caution">
    <text evidence="1">The sequence shown here is derived from an EMBL/GenBank/DDBJ whole genome shotgun (WGS) entry which is preliminary data.</text>
</comment>
<accession>A0A9J5YNJ2</accession>
<evidence type="ECO:0008006" key="3">
    <source>
        <dbReference type="Google" id="ProtNLM"/>
    </source>
</evidence>
<dbReference type="PANTHER" id="PTHR33103">
    <property type="entry name" value="OS01G0153900 PROTEIN"/>
    <property type="match status" value="1"/>
</dbReference>
<dbReference type="Pfam" id="PF05056">
    <property type="entry name" value="DUF674"/>
    <property type="match status" value="2"/>
</dbReference>
<keyword evidence="2" id="KW-1185">Reference proteome</keyword>
<dbReference type="AlphaFoldDB" id="A0A9J5YNJ2"/>
<protein>
    <recommendedName>
        <fullName evidence="3">DUF674 domain-containing protein</fullName>
    </recommendedName>
</protein>
<proteinExistence type="predicted"/>
<dbReference type="InterPro" id="IPR007750">
    <property type="entry name" value="DUF674"/>
</dbReference>
<dbReference type="Proteomes" id="UP000824120">
    <property type="component" value="Chromosome 6"/>
</dbReference>
<sequence>VDTKLSMKLLIDTKTGKVLFVEAEKNCADFLLHILSLPVSIVIRLLNKEGMIGSLPNQYNSKKYDKLKKMNYIVSEGVKGVVAAKSGFVKETVTYMVMDDLVVKPMSTISSITLLNKFKVKDVGLLQEKVVYFGMKEALKMLKAFFELKTVLTNVFISDAKRRRKEQSETEYKT</sequence>
<reference evidence="1 2" key="1">
    <citation type="submission" date="2020-09" db="EMBL/GenBank/DDBJ databases">
        <title>De no assembly of potato wild relative species, Solanum commersonii.</title>
        <authorList>
            <person name="Cho K."/>
        </authorList>
    </citation>
    <scope>NUCLEOTIDE SEQUENCE [LARGE SCALE GENOMIC DNA]</scope>
    <source>
        <strain evidence="1">LZ3.2</strain>
        <tissue evidence="1">Leaf</tissue>
    </source>
</reference>
<dbReference type="OrthoDB" id="1299777at2759"/>
<name>A0A9J5YNJ2_SOLCO</name>
<evidence type="ECO:0000313" key="2">
    <source>
        <dbReference type="Proteomes" id="UP000824120"/>
    </source>
</evidence>
<dbReference type="PANTHER" id="PTHR33103:SF108">
    <property type="entry name" value="DUF674 DOMAIN-CONTAINING PROTEIN"/>
    <property type="match status" value="1"/>
</dbReference>
<feature type="non-terminal residue" evidence="1">
    <location>
        <position position="174"/>
    </location>
</feature>
<evidence type="ECO:0000313" key="1">
    <source>
        <dbReference type="EMBL" id="KAG5602315.1"/>
    </source>
</evidence>
<organism evidence="1 2">
    <name type="scientific">Solanum commersonii</name>
    <name type="common">Commerson's wild potato</name>
    <name type="synonym">Commerson's nightshade</name>
    <dbReference type="NCBI Taxonomy" id="4109"/>
    <lineage>
        <taxon>Eukaryota</taxon>
        <taxon>Viridiplantae</taxon>
        <taxon>Streptophyta</taxon>
        <taxon>Embryophyta</taxon>
        <taxon>Tracheophyta</taxon>
        <taxon>Spermatophyta</taxon>
        <taxon>Magnoliopsida</taxon>
        <taxon>eudicotyledons</taxon>
        <taxon>Gunneridae</taxon>
        <taxon>Pentapetalae</taxon>
        <taxon>asterids</taxon>
        <taxon>lamiids</taxon>
        <taxon>Solanales</taxon>
        <taxon>Solanaceae</taxon>
        <taxon>Solanoideae</taxon>
        <taxon>Solaneae</taxon>
        <taxon>Solanum</taxon>
    </lineage>
</organism>